<dbReference type="Proteomes" id="UP001140502">
    <property type="component" value="Unassembled WGS sequence"/>
</dbReference>
<dbReference type="OrthoDB" id="10426800at2759"/>
<reference evidence="1" key="1">
    <citation type="submission" date="2022-10" db="EMBL/GenBank/DDBJ databases">
        <title>Tapping the CABI collections for fungal endophytes: first genome assemblies for Collariella, Neodidymelliopsis, Ascochyta clinopodiicola, Didymella pomorum, Didymosphaeria variabile, Neocosmospora piperis and Neocucurbitaria cava.</title>
        <authorList>
            <person name="Hill R."/>
        </authorList>
    </citation>
    <scope>NUCLEOTIDE SEQUENCE</scope>
    <source>
        <strain evidence="1">IMI 366586</strain>
    </source>
</reference>
<keyword evidence="2" id="KW-1185">Reference proteome</keyword>
<proteinExistence type="predicted"/>
<organism evidence="1 2">
    <name type="scientific">Fusarium piperis</name>
    <dbReference type="NCBI Taxonomy" id="1435070"/>
    <lineage>
        <taxon>Eukaryota</taxon>
        <taxon>Fungi</taxon>
        <taxon>Dikarya</taxon>
        <taxon>Ascomycota</taxon>
        <taxon>Pezizomycotina</taxon>
        <taxon>Sordariomycetes</taxon>
        <taxon>Hypocreomycetidae</taxon>
        <taxon>Hypocreales</taxon>
        <taxon>Nectriaceae</taxon>
        <taxon>Fusarium</taxon>
        <taxon>Fusarium solani species complex</taxon>
    </lineage>
</organism>
<dbReference type="EMBL" id="JAPEUR010000073">
    <property type="protein sequence ID" value="KAJ4323204.1"/>
    <property type="molecule type" value="Genomic_DNA"/>
</dbReference>
<evidence type="ECO:0000313" key="1">
    <source>
        <dbReference type="EMBL" id="KAJ4323204.1"/>
    </source>
</evidence>
<protein>
    <submittedName>
        <fullName evidence="1">Uncharacterized protein</fullName>
    </submittedName>
</protein>
<accession>A0A9W8WFL0</accession>
<evidence type="ECO:0000313" key="2">
    <source>
        <dbReference type="Proteomes" id="UP001140502"/>
    </source>
</evidence>
<gene>
    <name evidence="1" type="ORF">N0V84_004467</name>
</gene>
<dbReference type="AlphaFoldDB" id="A0A9W8WFL0"/>
<sequence length="77" mass="8593">MSSNDKPIFTQVIPYILIRDVSTLRQAILAIYGDEWVGSENKGEDLVLTVTRPVPVDLKKKLQKDGVLHSDQPSVES</sequence>
<name>A0A9W8WFL0_9HYPO</name>
<comment type="caution">
    <text evidence="1">The sequence shown here is derived from an EMBL/GenBank/DDBJ whole genome shotgun (WGS) entry which is preliminary data.</text>
</comment>